<name>A0ABW8YWB6_9FLAO</name>
<evidence type="ECO:0000313" key="2">
    <source>
        <dbReference type="EMBL" id="MFL9844227.1"/>
    </source>
</evidence>
<accession>A0ABW8YWB6</accession>
<dbReference type="EMBL" id="JBELPZ010000005">
    <property type="protein sequence ID" value="MFL9844227.1"/>
    <property type="molecule type" value="Genomic_DNA"/>
</dbReference>
<protein>
    <recommendedName>
        <fullName evidence="4">DUF3828 domain-containing protein</fullName>
    </recommendedName>
</protein>
<proteinExistence type="predicted"/>
<comment type="caution">
    <text evidence="2">The sequence shown here is derived from an EMBL/GenBank/DDBJ whole genome shotgun (WGS) entry which is preliminary data.</text>
</comment>
<evidence type="ECO:0008006" key="4">
    <source>
        <dbReference type="Google" id="ProtNLM"/>
    </source>
</evidence>
<dbReference type="PROSITE" id="PS51257">
    <property type="entry name" value="PROKAR_LIPOPROTEIN"/>
    <property type="match status" value="1"/>
</dbReference>
<dbReference type="Gene3D" id="3.10.450.50">
    <property type="match status" value="1"/>
</dbReference>
<keyword evidence="3" id="KW-1185">Reference proteome</keyword>
<keyword evidence="1" id="KW-0732">Signal</keyword>
<evidence type="ECO:0000313" key="3">
    <source>
        <dbReference type="Proteomes" id="UP001629156"/>
    </source>
</evidence>
<feature type="signal peptide" evidence="1">
    <location>
        <begin position="1"/>
        <end position="21"/>
    </location>
</feature>
<feature type="chain" id="PRO_5046953470" description="DUF3828 domain-containing protein" evidence="1">
    <location>
        <begin position="22"/>
        <end position="162"/>
    </location>
</feature>
<gene>
    <name evidence="2" type="ORF">ABS766_07335</name>
</gene>
<sequence length="162" mass="18175">MKKIISVLLLLIVFISCRESSTDKPTNAENDNAGTPPETVALYFINGYVDNSNKLDEGISMTEFVDASPYVTSDFKSELKRIVQDADPESGLDADPVVDAQDYPDEFEVESFDKNTGYAVLKGRDWEAFKLSMVLKQVNQKWLVNGCGMVNIPPQQRQPRDF</sequence>
<organism evidence="2 3">
    <name type="scientific">Flavobacterium rhizosphaerae</name>
    <dbReference type="NCBI Taxonomy" id="3163298"/>
    <lineage>
        <taxon>Bacteria</taxon>
        <taxon>Pseudomonadati</taxon>
        <taxon>Bacteroidota</taxon>
        <taxon>Flavobacteriia</taxon>
        <taxon>Flavobacteriales</taxon>
        <taxon>Flavobacteriaceae</taxon>
        <taxon>Flavobacterium</taxon>
    </lineage>
</organism>
<dbReference type="RefSeq" id="WP_408084479.1">
    <property type="nucleotide sequence ID" value="NZ_JBELPZ010000005.1"/>
</dbReference>
<reference evidence="2 3" key="1">
    <citation type="submission" date="2024-06" db="EMBL/GenBank/DDBJ databases">
        <authorList>
            <person name="Kaempfer P."/>
            <person name="Viver T."/>
        </authorList>
    </citation>
    <scope>NUCLEOTIDE SEQUENCE [LARGE SCALE GENOMIC DNA]</scope>
    <source>
        <strain evidence="2 3">ST-119</strain>
    </source>
</reference>
<evidence type="ECO:0000256" key="1">
    <source>
        <dbReference type="SAM" id="SignalP"/>
    </source>
</evidence>
<dbReference type="Proteomes" id="UP001629156">
    <property type="component" value="Unassembled WGS sequence"/>
</dbReference>